<dbReference type="OrthoDB" id="5062908at2759"/>
<feature type="compositionally biased region" description="Polar residues" evidence="1">
    <location>
        <begin position="1"/>
        <end position="23"/>
    </location>
</feature>
<dbReference type="Proteomes" id="UP000054342">
    <property type="component" value="Unassembled WGS sequence"/>
</dbReference>
<dbReference type="HOGENOM" id="CLU_603511_0_0_1"/>
<evidence type="ECO:0000313" key="4">
    <source>
        <dbReference type="EMBL" id="KIW58548.1"/>
    </source>
</evidence>
<gene>
    <name evidence="4" type="ORF">PV05_03057</name>
</gene>
<feature type="region of interest" description="Disordered" evidence="1">
    <location>
        <begin position="391"/>
        <end position="430"/>
    </location>
</feature>
<feature type="compositionally biased region" description="Basic and acidic residues" evidence="1">
    <location>
        <begin position="245"/>
        <end position="284"/>
    </location>
</feature>
<dbReference type="Gene3D" id="3.30.160.60">
    <property type="entry name" value="Classic Zinc Finger"/>
    <property type="match status" value="1"/>
</dbReference>
<feature type="region of interest" description="Disordered" evidence="1">
    <location>
        <begin position="1"/>
        <end position="27"/>
    </location>
</feature>
<protein>
    <recommendedName>
        <fullName evidence="6">C2H2-type domain-containing protein</fullName>
    </recommendedName>
</protein>
<proteinExistence type="predicted"/>
<feature type="domain" description="C2H2-domain containing protein second zinc finger" evidence="2">
    <location>
        <begin position="363"/>
        <end position="394"/>
    </location>
</feature>
<evidence type="ECO:0008006" key="6">
    <source>
        <dbReference type="Google" id="ProtNLM"/>
    </source>
</evidence>
<evidence type="ECO:0000313" key="5">
    <source>
        <dbReference type="Proteomes" id="UP000054342"/>
    </source>
</evidence>
<evidence type="ECO:0000259" key="2">
    <source>
        <dbReference type="Pfam" id="PF26176"/>
    </source>
</evidence>
<dbReference type="Pfam" id="PF26177">
    <property type="entry name" value="zf_C2H2_17_1st"/>
    <property type="match status" value="1"/>
</dbReference>
<feature type="region of interest" description="Disordered" evidence="1">
    <location>
        <begin position="225"/>
        <end position="284"/>
    </location>
</feature>
<dbReference type="Pfam" id="PF26176">
    <property type="entry name" value="zf_C2H2_17_2"/>
    <property type="match status" value="1"/>
</dbReference>
<keyword evidence="5" id="KW-1185">Reference proteome</keyword>
<organism evidence="4 5">
    <name type="scientific">Exophiala xenobiotica</name>
    <dbReference type="NCBI Taxonomy" id="348802"/>
    <lineage>
        <taxon>Eukaryota</taxon>
        <taxon>Fungi</taxon>
        <taxon>Dikarya</taxon>
        <taxon>Ascomycota</taxon>
        <taxon>Pezizomycotina</taxon>
        <taxon>Eurotiomycetes</taxon>
        <taxon>Chaetothyriomycetidae</taxon>
        <taxon>Chaetothyriales</taxon>
        <taxon>Herpotrichiellaceae</taxon>
        <taxon>Exophiala</taxon>
    </lineage>
</organism>
<name>A0A0D2ES69_9EURO</name>
<feature type="compositionally biased region" description="Basic and acidic residues" evidence="1">
    <location>
        <begin position="391"/>
        <end position="407"/>
    </location>
</feature>
<dbReference type="GeneID" id="25324965"/>
<dbReference type="AlphaFoldDB" id="A0A0D2ES69"/>
<dbReference type="RefSeq" id="XP_013319132.1">
    <property type="nucleotide sequence ID" value="XM_013463678.1"/>
</dbReference>
<sequence length="502" mass="56484">MHSRTRQSVSQLSPTQGSSSRTPRTIPVTYPDSMAFRSAPMDDLINPNFCLTSINGSRRYPGSSTGSLSTGYYPDSDDFMMSASSAMNYPSLTAPDNSFALAVTSTHGGFDTDPVYEFLTDDVLSENSFTEMNLVSSHYPGQIQTQDMMNSGYMPADLSPYDSGMMNNAYSMDIPLANPPLTPPPEEQVHQELFQQRCLSGQNFLDDSYHVDHDMSYYEANTMSKTYSYSPPRRNVIQPRPIRSASERDGAIGESNTRGHDTRTPQDEPSGDKVKARNDPLYDARPDSNGFYHCPMSEEHKCTSHKPTRQKCIYNKYLDSHLRPYRCKFADRPECEDARFSSNACLFRHEREAHGLHNHGLNPFLCNFRECERSKAGNGFPRRWNQRDHMKRVHDYDEKDCPKDRNTTADQAKRRKIQTSPGSAPMKRSGSSAYAKVQVIAGAAFNSRHGRVVNQARYNAPAMYSDQLKGCNMMTTPLGNVQYSNIPNVSRCLPSRSKGYPG</sequence>
<evidence type="ECO:0000259" key="3">
    <source>
        <dbReference type="Pfam" id="PF26177"/>
    </source>
</evidence>
<dbReference type="InterPro" id="IPR059095">
    <property type="entry name" value="Znf_C2H2_17_2nd"/>
</dbReference>
<dbReference type="STRING" id="348802.A0A0D2ES69"/>
<reference evidence="4 5" key="1">
    <citation type="submission" date="2015-01" db="EMBL/GenBank/DDBJ databases">
        <title>The Genome Sequence of Exophiala xenobiotica CBS118157.</title>
        <authorList>
            <consortium name="The Broad Institute Genomics Platform"/>
            <person name="Cuomo C."/>
            <person name="de Hoog S."/>
            <person name="Gorbushina A."/>
            <person name="Stielow B."/>
            <person name="Teixiera M."/>
            <person name="Abouelleil A."/>
            <person name="Chapman S.B."/>
            <person name="Priest M."/>
            <person name="Young S.K."/>
            <person name="Wortman J."/>
            <person name="Nusbaum C."/>
            <person name="Birren B."/>
        </authorList>
    </citation>
    <scope>NUCLEOTIDE SEQUENCE [LARGE SCALE GENOMIC DNA]</scope>
    <source>
        <strain evidence="4 5">CBS 118157</strain>
    </source>
</reference>
<accession>A0A0D2ES69</accession>
<dbReference type="EMBL" id="KN847318">
    <property type="protein sequence ID" value="KIW58548.1"/>
    <property type="molecule type" value="Genomic_DNA"/>
</dbReference>
<feature type="domain" description="C2H2-domain containing protein first zinc finger" evidence="3">
    <location>
        <begin position="323"/>
        <end position="355"/>
    </location>
</feature>
<dbReference type="InterPro" id="IPR059009">
    <property type="entry name" value="Znf_C2H2_17_1st"/>
</dbReference>
<evidence type="ECO:0000256" key="1">
    <source>
        <dbReference type="SAM" id="MobiDB-lite"/>
    </source>
</evidence>